<dbReference type="OrthoDB" id="5815145at2"/>
<keyword evidence="3" id="KW-1185">Reference proteome</keyword>
<dbReference type="Pfam" id="PF11205">
    <property type="entry name" value="DUF2987"/>
    <property type="match status" value="1"/>
</dbReference>
<dbReference type="EMBL" id="LDOV01000022">
    <property type="protein sequence ID" value="KLV00518.1"/>
    <property type="molecule type" value="Genomic_DNA"/>
</dbReference>
<evidence type="ECO:0008006" key="4">
    <source>
        <dbReference type="Google" id="ProtNLM"/>
    </source>
</evidence>
<feature type="chain" id="PRO_5005251901" description="DUF2987 domain-containing protein" evidence="1">
    <location>
        <begin position="20"/>
        <end position="229"/>
    </location>
</feature>
<dbReference type="RefSeq" id="WP_047874784.1">
    <property type="nucleotide sequence ID" value="NZ_BMYC01000004.1"/>
</dbReference>
<dbReference type="Proteomes" id="UP000036426">
    <property type="component" value="Unassembled WGS sequence"/>
</dbReference>
<proteinExistence type="predicted"/>
<evidence type="ECO:0000256" key="1">
    <source>
        <dbReference type="SAM" id="SignalP"/>
    </source>
</evidence>
<sequence>MKLTHWLLAGLMASTSLYANSAAAQEVGMRYSTLFSKLKQNVKEGHDDVKIAFFLLDQRDGSVCDVHKGWMQKDEHYEALVIPESNELDIPVDNNLRQANPDVTFVIDDGITCDVSMQVIARDHFESSLSHADVARLVPQMQVMLSDLGGMFSDWFMPSVEGVVVHLAPQRTASGTLSSAQPTLIQLTNGTQVTVTDNKAVLKLADLTAEETVPFPSSIVKVTPWLPRN</sequence>
<gene>
    <name evidence="2" type="ORF">ABT58_12775</name>
</gene>
<evidence type="ECO:0000313" key="2">
    <source>
        <dbReference type="EMBL" id="KLV00518.1"/>
    </source>
</evidence>
<organism evidence="2 3">
    <name type="scientific">Photobacterium aphoticum</name>
    <dbReference type="NCBI Taxonomy" id="754436"/>
    <lineage>
        <taxon>Bacteria</taxon>
        <taxon>Pseudomonadati</taxon>
        <taxon>Pseudomonadota</taxon>
        <taxon>Gammaproteobacteria</taxon>
        <taxon>Vibrionales</taxon>
        <taxon>Vibrionaceae</taxon>
        <taxon>Photobacterium</taxon>
    </lineage>
</organism>
<dbReference type="InterPro" id="IPR021370">
    <property type="entry name" value="DUF2987"/>
</dbReference>
<feature type="signal peptide" evidence="1">
    <location>
        <begin position="1"/>
        <end position="19"/>
    </location>
</feature>
<comment type="caution">
    <text evidence="2">The sequence shown here is derived from an EMBL/GenBank/DDBJ whole genome shotgun (WGS) entry which is preliminary data.</text>
</comment>
<keyword evidence="1" id="KW-0732">Signal</keyword>
<reference evidence="2 3" key="1">
    <citation type="submission" date="2015-05" db="EMBL/GenBank/DDBJ databases">
        <title>Photobacterium galathea sp. nov.</title>
        <authorList>
            <person name="Machado H."/>
            <person name="Gram L."/>
        </authorList>
    </citation>
    <scope>NUCLEOTIDE SEQUENCE [LARGE SCALE GENOMIC DNA]</scope>
    <source>
        <strain evidence="2 3">DSM 25995</strain>
    </source>
</reference>
<dbReference type="PATRIC" id="fig|754436.4.peg.2716"/>
<protein>
    <recommendedName>
        <fullName evidence="4">DUF2987 domain-containing protein</fullName>
    </recommendedName>
</protein>
<dbReference type="AlphaFoldDB" id="A0A0J1GLC6"/>
<evidence type="ECO:0000313" key="3">
    <source>
        <dbReference type="Proteomes" id="UP000036426"/>
    </source>
</evidence>
<name>A0A0J1GLC6_9GAMM</name>
<accession>A0A0J1GLC6</accession>